<accession>B0DHY9</accession>
<dbReference type="STRING" id="486041.B0DHY9"/>
<dbReference type="InParanoid" id="B0DHY9"/>
<dbReference type="HOGENOM" id="CLU_571145_0_0_1"/>
<evidence type="ECO:0000259" key="2">
    <source>
        <dbReference type="Pfam" id="PF25534"/>
    </source>
</evidence>
<reference evidence="3 4" key="1">
    <citation type="journal article" date="2008" name="Nature">
        <title>The genome of Laccaria bicolor provides insights into mycorrhizal symbiosis.</title>
        <authorList>
            <person name="Martin F."/>
            <person name="Aerts A."/>
            <person name="Ahren D."/>
            <person name="Brun A."/>
            <person name="Danchin E.G.J."/>
            <person name="Duchaussoy F."/>
            <person name="Gibon J."/>
            <person name="Kohler A."/>
            <person name="Lindquist E."/>
            <person name="Pereda V."/>
            <person name="Salamov A."/>
            <person name="Shapiro H.J."/>
            <person name="Wuyts J."/>
            <person name="Blaudez D."/>
            <person name="Buee M."/>
            <person name="Brokstein P."/>
            <person name="Canbaeck B."/>
            <person name="Cohen D."/>
            <person name="Courty P.E."/>
            <person name="Coutinho P.M."/>
            <person name="Delaruelle C."/>
            <person name="Detter J.C."/>
            <person name="Deveau A."/>
            <person name="DiFazio S."/>
            <person name="Duplessis S."/>
            <person name="Fraissinet-Tachet L."/>
            <person name="Lucic E."/>
            <person name="Frey-Klett P."/>
            <person name="Fourrey C."/>
            <person name="Feussner I."/>
            <person name="Gay G."/>
            <person name="Grimwood J."/>
            <person name="Hoegger P.J."/>
            <person name="Jain P."/>
            <person name="Kilaru S."/>
            <person name="Labbe J."/>
            <person name="Lin Y.C."/>
            <person name="Legue V."/>
            <person name="Le Tacon F."/>
            <person name="Marmeisse R."/>
            <person name="Melayah D."/>
            <person name="Montanini B."/>
            <person name="Muratet M."/>
            <person name="Nehls U."/>
            <person name="Niculita-Hirzel H."/>
            <person name="Oudot-Le Secq M.P."/>
            <person name="Peter M."/>
            <person name="Quesneville H."/>
            <person name="Rajashekar B."/>
            <person name="Reich M."/>
            <person name="Rouhier N."/>
            <person name="Schmutz J."/>
            <person name="Yin T."/>
            <person name="Chalot M."/>
            <person name="Henrissat B."/>
            <person name="Kuees U."/>
            <person name="Lucas S."/>
            <person name="Van de Peer Y."/>
            <person name="Podila G.K."/>
            <person name="Polle A."/>
            <person name="Pukkila P.J."/>
            <person name="Richardson P.M."/>
            <person name="Rouze P."/>
            <person name="Sanders I.R."/>
            <person name="Stajich J.E."/>
            <person name="Tunlid A."/>
            <person name="Tuskan G."/>
            <person name="Grigoriev I.V."/>
        </authorList>
    </citation>
    <scope>NUCLEOTIDE SEQUENCE [LARGE SCALE GENOMIC DNA]</scope>
    <source>
        <strain evidence="4">S238N-H82 / ATCC MYA-4686</strain>
    </source>
</reference>
<name>B0DHY9_LACBS</name>
<dbReference type="PANTHER" id="PTHR36223">
    <property type="entry name" value="BETA-LACTAMASE-TYPE TRANSPEPTIDASE FOLD DOMAIN CONTAINING PROTEIN"/>
    <property type="match status" value="1"/>
</dbReference>
<protein>
    <submittedName>
        <fullName evidence="3">Predicted protein</fullName>
    </submittedName>
</protein>
<dbReference type="InterPro" id="IPR057678">
    <property type="entry name" value="DUF7918"/>
</dbReference>
<organism evidence="4">
    <name type="scientific">Laccaria bicolor (strain S238N-H82 / ATCC MYA-4686)</name>
    <name type="common">Bicoloured deceiver</name>
    <name type="synonym">Laccaria laccata var. bicolor</name>
    <dbReference type="NCBI Taxonomy" id="486041"/>
    <lineage>
        <taxon>Eukaryota</taxon>
        <taxon>Fungi</taxon>
        <taxon>Dikarya</taxon>
        <taxon>Basidiomycota</taxon>
        <taxon>Agaricomycotina</taxon>
        <taxon>Agaricomycetes</taxon>
        <taxon>Agaricomycetidae</taxon>
        <taxon>Agaricales</taxon>
        <taxon>Agaricineae</taxon>
        <taxon>Hydnangiaceae</taxon>
        <taxon>Laccaria</taxon>
    </lineage>
</organism>
<dbReference type="EMBL" id="DS547111">
    <property type="protein sequence ID" value="EDR05812.1"/>
    <property type="molecule type" value="Genomic_DNA"/>
</dbReference>
<gene>
    <name evidence="3" type="ORF">LACBIDRAFT_329422</name>
</gene>
<dbReference type="GeneID" id="6079096"/>
<feature type="compositionally biased region" description="Pro residues" evidence="1">
    <location>
        <begin position="250"/>
        <end position="260"/>
    </location>
</feature>
<dbReference type="Pfam" id="PF25534">
    <property type="entry name" value="DUF7918"/>
    <property type="match status" value="1"/>
</dbReference>
<dbReference type="KEGG" id="lbc:LACBIDRAFT_329422"/>
<sequence>MEQEARKDWNYKKDVEPILKRGNGVFIGQSDGAKISTISTFGKLLDRWMVNEESHGPDGARREEYAVEFNKQEKLVTCWIASELGKVCWKAPIVPFHCNGDLRLDGKWVSGKIRGPLCSATSVMEHRSCFTSPTTERPYMFSSLEVTGLADPTYDDAYLSADGDIGEIRLQINRVVPLQLKALQKSMTPSLDQKVHERSKKAVVHRIGFGEEKVVSNSTSSWKIERVERLANFVFKYRNIDMLQANGIAPPSPEPQPQMPEPARVGVKRKSLSIKEEDRQDDAEDGDEDADDEEKALLAKLAEVRARRGQGNPNHPRKKGLSTSHDYEVGSEHWLCTTLRFIHCSSTILIGGLCTVLSEVYVASLSASGTQFADNNWQQFMILFLEPILSSIVEGNHSRLNQPSVSVFSFCIVDCHPRPVAAPPRWFQILFLNLKNVAGRCLSVLLDLMTPLQRNQKFEAHCSCGVNGFEAVATSLNS</sequence>
<dbReference type="PANTHER" id="PTHR36223:SF1">
    <property type="entry name" value="TRANSCRIPTION ELONGATION FACTOR EAF N-TERMINAL DOMAIN-CONTAINING PROTEIN"/>
    <property type="match status" value="1"/>
</dbReference>
<evidence type="ECO:0000313" key="3">
    <source>
        <dbReference type="EMBL" id="EDR05812.1"/>
    </source>
</evidence>
<proteinExistence type="predicted"/>
<feature type="compositionally biased region" description="Acidic residues" evidence="1">
    <location>
        <begin position="279"/>
        <end position="294"/>
    </location>
</feature>
<evidence type="ECO:0000256" key="1">
    <source>
        <dbReference type="SAM" id="MobiDB-lite"/>
    </source>
</evidence>
<feature type="domain" description="DUF7918" evidence="2">
    <location>
        <begin position="100"/>
        <end position="251"/>
    </location>
</feature>
<keyword evidence="4" id="KW-1185">Reference proteome</keyword>
<dbReference type="Proteomes" id="UP000001194">
    <property type="component" value="Unassembled WGS sequence"/>
</dbReference>
<dbReference type="OrthoDB" id="3364132at2759"/>
<dbReference type="AlphaFoldDB" id="B0DHY9"/>
<evidence type="ECO:0000313" key="4">
    <source>
        <dbReference type="Proteomes" id="UP000001194"/>
    </source>
</evidence>
<feature type="region of interest" description="Disordered" evidence="1">
    <location>
        <begin position="246"/>
        <end position="324"/>
    </location>
</feature>
<dbReference type="RefSeq" id="XP_001883488.1">
    <property type="nucleotide sequence ID" value="XM_001883453.1"/>
</dbReference>